<comment type="caution">
    <text evidence="1">The sequence shown here is derived from an EMBL/GenBank/DDBJ whole genome shotgun (WGS) entry which is preliminary data.</text>
</comment>
<dbReference type="EMBL" id="JAOCAE010000006">
    <property type="protein sequence ID" value="MDH1236524.1"/>
    <property type="molecule type" value="Genomic_DNA"/>
</dbReference>
<accession>A0AA42PCD7</accession>
<gene>
    <name evidence="1" type="ORF">N5C32_10785</name>
</gene>
<proteinExistence type="predicted"/>
<dbReference type="RefSeq" id="WP_279641436.1">
    <property type="nucleotide sequence ID" value="NZ_JAOCAE010000006.1"/>
</dbReference>
<evidence type="ECO:0000313" key="2">
    <source>
        <dbReference type="Proteomes" id="UP001158500"/>
    </source>
</evidence>
<name>A0AA42PCD7_STUST</name>
<evidence type="ECO:0000313" key="1">
    <source>
        <dbReference type="EMBL" id="MDH1236524.1"/>
    </source>
</evidence>
<dbReference type="Proteomes" id="UP001158500">
    <property type="component" value="Unassembled WGS sequence"/>
</dbReference>
<organism evidence="1 2">
    <name type="scientific">Stutzerimonas stutzeri</name>
    <name type="common">Pseudomonas stutzeri</name>
    <dbReference type="NCBI Taxonomy" id="316"/>
    <lineage>
        <taxon>Bacteria</taxon>
        <taxon>Pseudomonadati</taxon>
        <taxon>Pseudomonadota</taxon>
        <taxon>Gammaproteobacteria</taxon>
        <taxon>Pseudomonadales</taxon>
        <taxon>Pseudomonadaceae</taxon>
        <taxon>Stutzerimonas</taxon>
    </lineage>
</organism>
<reference evidence="1" key="1">
    <citation type="submission" date="2022-09" db="EMBL/GenBank/DDBJ databases">
        <title>Intensive care unit water sources are persistently colonized with multi-drug resistant bacteria and are the site of extensive horizontal gene transfer of antibiotic resistance genes.</title>
        <authorList>
            <person name="Diorio-Toth L."/>
        </authorList>
    </citation>
    <scope>NUCLEOTIDE SEQUENCE</scope>
    <source>
        <strain evidence="1">GD03947</strain>
    </source>
</reference>
<dbReference type="AlphaFoldDB" id="A0AA42PCD7"/>
<sequence length="103" mass="11435">MTTLEKLQMHLISPAVHQLLPGHFEKDAAPPVRCADGTTMSVQASADHASCPRENYGPYTQVEVWLCGEVPAWAEYGDGDDLYEYLPIELVVEEIDRRGGFAE</sequence>
<protein>
    <submittedName>
        <fullName evidence="1">Uncharacterized protein</fullName>
    </submittedName>
</protein>